<feature type="compositionally biased region" description="Low complexity" evidence="1">
    <location>
        <begin position="188"/>
        <end position="199"/>
    </location>
</feature>
<evidence type="ECO:0000256" key="1">
    <source>
        <dbReference type="SAM" id="MobiDB-lite"/>
    </source>
</evidence>
<feature type="region of interest" description="Disordered" evidence="1">
    <location>
        <begin position="528"/>
        <end position="553"/>
    </location>
</feature>
<proteinExistence type="predicted"/>
<comment type="caution">
    <text evidence="2">The sequence shown here is derived from an EMBL/GenBank/DDBJ whole genome shotgun (WGS) entry which is preliminary data.</text>
</comment>
<reference evidence="2 3" key="1">
    <citation type="journal article" date="2018" name="MBio">
        <title>Comparative Genomics Reveals the Core Gene Toolbox for the Fungus-Insect Symbiosis.</title>
        <authorList>
            <person name="Wang Y."/>
            <person name="Stata M."/>
            <person name="Wang W."/>
            <person name="Stajich J.E."/>
            <person name="White M.M."/>
            <person name="Moncalvo J.M."/>
        </authorList>
    </citation>
    <scope>NUCLEOTIDE SEQUENCE [LARGE SCALE GENOMIC DNA]</scope>
    <source>
        <strain evidence="2 3">SC-DP-2</strain>
    </source>
</reference>
<feature type="compositionally biased region" description="Polar residues" evidence="1">
    <location>
        <begin position="119"/>
        <end position="137"/>
    </location>
</feature>
<evidence type="ECO:0008006" key="4">
    <source>
        <dbReference type="Google" id="ProtNLM"/>
    </source>
</evidence>
<feature type="compositionally biased region" description="Basic and acidic residues" evidence="1">
    <location>
        <begin position="326"/>
        <end position="338"/>
    </location>
</feature>
<feature type="compositionally biased region" description="Polar residues" evidence="1">
    <location>
        <begin position="215"/>
        <end position="250"/>
    </location>
</feature>
<keyword evidence="3" id="KW-1185">Reference proteome</keyword>
<protein>
    <recommendedName>
        <fullName evidence="4">Mediator of RNA polymerase II transcription subunit 16</fullName>
    </recommendedName>
</protein>
<feature type="region of interest" description="Disordered" evidence="1">
    <location>
        <begin position="281"/>
        <end position="339"/>
    </location>
</feature>
<accession>A0A2T9XXL7</accession>
<feature type="compositionally biased region" description="Low complexity" evidence="1">
    <location>
        <begin position="407"/>
        <end position="417"/>
    </location>
</feature>
<feature type="region of interest" description="Disordered" evidence="1">
    <location>
        <begin position="119"/>
        <end position="155"/>
    </location>
</feature>
<evidence type="ECO:0000313" key="3">
    <source>
        <dbReference type="Proteomes" id="UP000245609"/>
    </source>
</evidence>
<sequence length="1894" mass="209900">MEEFENKNGFNWAELGFSKEDENDFLKDTQNNSNSANFNLEFKDMVDSGSEMLLDLNELMGLEFKDVDNMPEFDFSKEIENIGLKNNNLDIDLSQDYINSIFNEADELGKKSNFILDSKSSSSQYNHTSKTTETQIDNPPGTDEDPSNSISASEINNSFLDPSFFNSFNDADNNSFIDIFKESSIFPEIPSSSSNKNSSAQGESQPQKPQKKSRNASLKKTLQNSGTQNAALDQTSLSKTTPSKSASNTPHDIPSKLDKPSLLEGSVGEIGRVETKPVLTKVKDSTKTNAKNLKSKRKATMSSDKKSTNEKPSKKLNSKTVPSQTNKRENKTAADKSTKLNVKNSIDEFYKNLDSPQIESNTNHIDSAQPISIFEKNVSNLKKNTKKSKQTLLSKEGQVDAKYPTMSIKQSSPSLKSPSKKRKPSKSRGKVPDTVSMNKSPGLDGYYNNIEKYLRIFATSFFVGCNSLLSEREIYSSLTNGVSTTVISSSCKNIVAVSWPTSVGNPFLLVDKLSNVLSAANTPVISPTTPLKGDSKMDKKSKQAKDKKSQLANNHEKVDKNFKKAVYTYRSSPVSIFKLTNVRPDVSHSSLFLIPTLKVIPIGHIYIDPNDFKDLVEKFDGNLPLSCENVDYESSSTPQIWWSDDGNHVALADSLGRLSIFEMGGSPSKWTNVLNKYLVYPVSSFLWVSSNRKYISTVSYKNPADSAKSPKSENINDNGISISLSRRSNSASNFRNTESFFFVLTRAGRLHMGSHLDKSNHDIFVDFSPPSAMAKLSGAWAITHSDIVQIGADFLENTQHFELLKTEEDTSEPHSNIYVLVSVHWAYFNCSKSKAEVGDSYIRNYIVCASLSSKHSMYIVASGELKIDTSIYKTTCLKLSPPIYFNFTNSTIPRLHRIIITQSKMIEPIDGSPSQSPQFESMLFGFDIVFEKNPIAEGKRLHKLRSLRVMHFKNVPSLDPEINFGIPIGIHIIREFFAIDYDSVSGLGVKPPMGKSHCPWVVYWSNGALTRYVKIEDKKGQPYETKIIVPFNSEVDIFSRCLTTCGTVVSGSTRYLRVNTSTIKDRSSASIVNCGNLELFDIEVFRNSQILVETQLFLPVTSASAGFIKDNELHISYETMVAGILASRILNQFDASDVLDALVKRSNKQHTEINFKNILSLCGQLICDALQTSSISLSPLFSNSQTFVPFFGMMMKLLSLILDDSLVSSTLSILLHFSSVSSAYSSTKSLLLSSSSKPLPVIKDDSLSHKVDGEYLLNYSPFYIPSNLHANTEIQKSNIFYPLSFDDWQQCYSRMLSQASWCISVITFLYRDLYLLFHTIINKKPSDELEAKSKGSEASINPIDTPSRIVILANLDFIVATLDCFKLISHLQSDISLRNIKLSRIGVSNIEGSWNSQKSFVTIANLMNKLSQFLSSLPVPLPVMESFFLDIHSIIVSNIEHINSLTPKQNIEMLLSGIVNPKLDFLVPVFLGSFTRHASLLQNNSFAHQQPLNNSSPSQNNDTVGRLLNYNTICTNLLGCYSARVVTFTPSRPTVESILKYTPPTLLSEDSDNTYMFLWVNQAAKPEHNNLANSALRCSGKDISPEQLPNGASLNKTSGINTQLSVSPTNFMHIPRPLDGFSTSNSPMTNPLQHSGSNMVPQSLFDLLKSKLIKICPSVEQSKFNTPFIDSVTKEIIPHPVPAMFYIHTLKTNDVSSNSIARNRLSVYYSKTRVCSNCWQVSVFHPRPLENFIVGSNGEYIGSINGSQKPNTQHNHNHAVPNANVSMSGAAFENFQGASVYPQGYPNGSDFPVLGSSSSLHNTNGDALSSTGTVPVIDGHLNGTGPNALYQSGNQSLTPGFTADPQAGEPALDLVFKSWQSITSAPTNGTGSPNLSNESVKRFYNQWERNYDKN</sequence>
<organism evidence="2 3">
    <name type="scientific">Smittium megazygosporum</name>
    <dbReference type="NCBI Taxonomy" id="133381"/>
    <lineage>
        <taxon>Eukaryota</taxon>
        <taxon>Fungi</taxon>
        <taxon>Fungi incertae sedis</taxon>
        <taxon>Zoopagomycota</taxon>
        <taxon>Kickxellomycotina</taxon>
        <taxon>Harpellomycetes</taxon>
        <taxon>Harpellales</taxon>
        <taxon>Legeriomycetaceae</taxon>
        <taxon>Smittium</taxon>
    </lineage>
</organism>
<feature type="non-terminal residue" evidence="2">
    <location>
        <position position="1894"/>
    </location>
</feature>
<gene>
    <name evidence="2" type="ORF">BB560_007252</name>
</gene>
<dbReference type="Proteomes" id="UP000245609">
    <property type="component" value="Unassembled WGS sequence"/>
</dbReference>
<dbReference type="EMBL" id="MBFS01003812">
    <property type="protein sequence ID" value="PVU84831.1"/>
    <property type="molecule type" value="Genomic_DNA"/>
</dbReference>
<feature type="compositionally biased region" description="Basic residues" evidence="1">
    <location>
        <begin position="418"/>
        <end position="429"/>
    </location>
</feature>
<feature type="compositionally biased region" description="Basic and acidic residues" evidence="1">
    <location>
        <begin position="533"/>
        <end position="553"/>
    </location>
</feature>
<feature type="region of interest" description="Disordered" evidence="1">
    <location>
        <begin position="188"/>
        <end position="269"/>
    </location>
</feature>
<name>A0A2T9XXL7_9FUNG</name>
<feature type="region of interest" description="Disordered" evidence="1">
    <location>
        <begin position="385"/>
        <end position="438"/>
    </location>
</feature>
<dbReference type="OrthoDB" id="5574287at2759"/>
<evidence type="ECO:0000313" key="2">
    <source>
        <dbReference type="EMBL" id="PVU84831.1"/>
    </source>
</evidence>
<feature type="compositionally biased region" description="Basic and acidic residues" evidence="1">
    <location>
        <begin position="303"/>
        <end position="313"/>
    </location>
</feature>